<evidence type="ECO:0000256" key="2">
    <source>
        <dbReference type="ARBA" id="ARBA00007316"/>
    </source>
</evidence>
<dbReference type="SUPFAM" id="SSF52540">
    <property type="entry name" value="P-loop containing nucleoside triphosphate hydrolases"/>
    <property type="match status" value="1"/>
</dbReference>
<dbReference type="InterPro" id="IPR005700">
    <property type="entry name" value="EPS_ExoP-like"/>
</dbReference>
<dbReference type="AlphaFoldDB" id="A0A9X1D7I1"/>
<evidence type="ECO:0000259" key="19">
    <source>
        <dbReference type="Pfam" id="PF13614"/>
    </source>
</evidence>
<dbReference type="InterPro" id="IPR003856">
    <property type="entry name" value="LPS_length_determ_N"/>
</dbReference>
<protein>
    <recommendedName>
        <fullName evidence="4">non-specific protein-tyrosine kinase</fullName>
        <ecNumber evidence="4">2.7.10.2</ecNumber>
    </recommendedName>
</protein>
<sequence>MNYASFPFSNRIPAPREDAREGSDFIDLERLLSMAKRQAKVVGIGAVIGLLLGLVYLQTTPPTFTASTSVLIDEGMNKMVDEVSATPVNMQTDAAILSQIEIIKSARLAAVVVDKQKLAQNPNFMQPPQSLLSTLVGYARGFLQIFRSAPEAAGSAELTDAQRTATADVARKEQAVAMLQANVRAERSGRSYVISMGYRSHEPKLAADITKAYADAIVADQLDASFDATEKAAVWLQGRLEELRASSQKAALDVEKFRAENGLAATRGETLAEQQLSDLNAQLILAQADTAKARARYEQYRTIVESGPQAAVSNSTLSAEEAGNPLISELKKRYSGVSKREQEIASGFGPNHPQAVALRKEQVDLSNQILRELTQLSETYRNGYEVAQSRETALRNSVSEATGQNSSANQAQVRLRELQQQATALSTLYQTFLSRYEEASQQRSFPIAKVRVISEATTPRGPSSPRTSMVFGLSLVLGIMMGAALGALNEFNERFFRTAEDVRERLGVKFLGYLPLLASHDEKKEPAKPGTANMGTPPPQAPTRASEALKRRARMRIAVDAPASMFAETLRSAKIAGDVVLQDTACKVIGIISMLPGEGKSTVAANLAGLLASNGAKTLLIDADLRNPGLSRSLGIDAEQGLVQAVVNDQGWQSVVKVDRQTKMAIVPAVVRGRFSHTSELLSSAGMRRFIDDAKATFEYIIVDLPPLGPVVDAKAFAPLADGFVLVAEWGATPRPLVRSALNAEPQIANKILGLVLNKVDLKKLPRYGAYGSSEQFLERYSSYYVEKSEAKVKVAT</sequence>
<accession>A0A9X1D7I1</accession>
<evidence type="ECO:0000256" key="14">
    <source>
        <dbReference type="ARBA" id="ARBA00023137"/>
    </source>
</evidence>
<dbReference type="Pfam" id="PF02706">
    <property type="entry name" value="Wzz"/>
    <property type="match status" value="1"/>
</dbReference>
<dbReference type="EMBL" id="JAFLWW010000005">
    <property type="protein sequence ID" value="MBT1157909.1"/>
    <property type="molecule type" value="Genomic_DNA"/>
</dbReference>
<evidence type="ECO:0000256" key="15">
    <source>
        <dbReference type="ARBA" id="ARBA00051245"/>
    </source>
</evidence>
<feature type="domain" description="Tyrosine-protein kinase G-rich" evidence="20">
    <location>
        <begin position="413"/>
        <end position="485"/>
    </location>
</feature>
<evidence type="ECO:0000256" key="8">
    <source>
        <dbReference type="ARBA" id="ARBA00022692"/>
    </source>
</evidence>
<evidence type="ECO:0000256" key="11">
    <source>
        <dbReference type="ARBA" id="ARBA00022840"/>
    </source>
</evidence>
<dbReference type="InterPro" id="IPR050445">
    <property type="entry name" value="Bact_polysacc_biosynth/exp"/>
</dbReference>
<keyword evidence="8 17" id="KW-0812">Transmembrane</keyword>
<feature type="transmembrane region" description="Helical" evidence="17">
    <location>
        <begin position="39"/>
        <end position="57"/>
    </location>
</feature>
<evidence type="ECO:0000256" key="9">
    <source>
        <dbReference type="ARBA" id="ARBA00022741"/>
    </source>
</evidence>
<dbReference type="GO" id="GO:0005524">
    <property type="term" value="F:ATP binding"/>
    <property type="evidence" value="ECO:0007669"/>
    <property type="project" value="UniProtKB-KW"/>
</dbReference>
<dbReference type="NCBIfam" id="TIGR01007">
    <property type="entry name" value="eps_fam"/>
    <property type="match status" value="1"/>
</dbReference>
<evidence type="ECO:0000313" key="21">
    <source>
        <dbReference type="EMBL" id="MBT1157909.1"/>
    </source>
</evidence>
<dbReference type="Proteomes" id="UP001138921">
    <property type="component" value="Unassembled WGS sequence"/>
</dbReference>
<dbReference type="Pfam" id="PF13807">
    <property type="entry name" value="GNVR"/>
    <property type="match status" value="1"/>
</dbReference>
<evidence type="ECO:0000256" key="4">
    <source>
        <dbReference type="ARBA" id="ARBA00011903"/>
    </source>
</evidence>
<comment type="similarity">
    <text evidence="3">Belongs to the etk/wzc family.</text>
</comment>
<keyword evidence="11" id="KW-0067">ATP-binding</keyword>
<dbReference type="InterPro" id="IPR032807">
    <property type="entry name" value="GNVR"/>
</dbReference>
<dbReference type="PANTHER" id="PTHR32309">
    <property type="entry name" value="TYROSINE-PROTEIN KINASE"/>
    <property type="match status" value="1"/>
</dbReference>
<dbReference type="InterPro" id="IPR025669">
    <property type="entry name" value="AAA_dom"/>
</dbReference>
<evidence type="ECO:0000256" key="5">
    <source>
        <dbReference type="ARBA" id="ARBA00022475"/>
    </source>
</evidence>
<keyword evidence="13 17" id="KW-0472">Membrane</keyword>
<name>A0A9X1D7I1_9HYPH</name>
<reference evidence="21" key="1">
    <citation type="journal article" date="2021" name="Microorganisms">
        <title>Phylogenomic Reconstruction and Metabolic Potential of the Genus Aminobacter.</title>
        <authorList>
            <person name="Artuso I."/>
            <person name="Turrini P."/>
            <person name="Pirolo M."/>
            <person name="Lugli G.A."/>
            <person name="Ventura M."/>
            <person name="Visca P."/>
        </authorList>
    </citation>
    <scope>NUCLEOTIDE SEQUENCE</scope>
    <source>
        <strain evidence="21">LMG 26462</strain>
    </source>
</reference>
<dbReference type="Gene3D" id="3.40.50.300">
    <property type="entry name" value="P-loop containing nucleotide triphosphate hydrolases"/>
    <property type="match status" value="1"/>
</dbReference>
<evidence type="ECO:0000256" key="17">
    <source>
        <dbReference type="SAM" id="Phobius"/>
    </source>
</evidence>
<dbReference type="RefSeq" id="WP_214391803.1">
    <property type="nucleotide sequence ID" value="NZ_JAFLWW010000005.1"/>
</dbReference>
<keyword evidence="7 21" id="KW-0808">Transferase</keyword>
<evidence type="ECO:0000259" key="20">
    <source>
        <dbReference type="Pfam" id="PF13807"/>
    </source>
</evidence>
<evidence type="ECO:0000256" key="7">
    <source>
        <dbReference type="ARBA" id="ARBA00022679"/>
    </source>
</evidence>
<dbReference type="EC" id="2.7.10.2" evidence="4"/>
<keyword evidence="9" id="KW-0547">Nucleotide-binding</keyword>
<evidence type="ECO:0000256" key="13">
    <source>
        <dbReference type="ARBA" id="ARBA00023136"/>
    </source>
</evidence>
<evidence type="ECO:0000256" key="12">
    <source>
        <dbReference type="ARBA" id="ARBA00022989"/>
    </source>
</evidence>
<proteinExistence type="inferred from homology"/>
<evidence type="ECO:0000313" key="22">
    <source>
        <dbReference type="Proteomes" id="UP001138921"/>
    </source>
</evidence>
<dbReference type="CDD" id="cd05387">
    <property type="entry name" value="BY-kinase"/>
    <property type="match status" value="1"/>
</dbReference>
<feature type="region of interest" description="Disordered" evidence="16">
    <location>
        <begin position="522"/>
        <end position="543"/>
    </location>
</feature>
<evidence type="ECO:0000256" key="6">
    <source>
        <dbReference type="ARBA" id="ARBA00022519"/>
    </source>
</evidence>
<comment type="subcellular location">
    <subcellularLocation>
        <location evidence="1">Cell inner membrane</location>
        <topology evidence="1">Multi-pass membrane protein</topology>
    </subcellularLocation>
</comment>
<feature type="domain" description="AAA" evidence="19">
    <location>
        <begin position="587"/>
        <end position="713"/>
    </location>
</feature>
<evidence type="ECO:0000256" key="10">
    <source>
        <dbReference type="ARBA" id="ARBA00022777"/>
    </source>
</evidence>
<dbReference type="NCBIfam" id="TIGR01005">
    <property type="entry name" value="eps_transp_fam"/>
    <property type="match status" value="1"/>
</dbReference>
<keyword evidence="6" id="KW-0997">Cell inner membrane</keyword>
<dbReference type="GO" id="GO:0004715">
    <property type="term" value="F:non-membrane spanning protein tyrosine kinase activity"/>
    <property type="evidence" value="ECO:0007669"/>
    <property type="project" value="UniProtKB-EC"/>
</dbReference>
<evidence type="ECO:0000256" key="1">
    <source>
        <dbReference type="ARBA" id="ARBA00004429"/>
    </source>
</evidence>
<keyword evidence="12 17" id="KW-1133">Transmembrane helix</keyword>
<dbReference type="GO" id="GO:0005886">
    <property type="term" value="C:plasma membrane"/>
    <property type="evidence" value="ECO:0007669"/>
    <property type="project" value="UniProtKB-SubCell"/>
</dbReference>
<evidence type="ECO:0000259" key="18">
    <source>
        <dbReference type="Pfam" id="PF02706"/>
    </source>
</evidence>
<dbReference type="InterPro" id="IPR005702">
    <property type="entry name" value="Wzc-like_C"/>
</dbReference>
<comment type="caution">
    <text evidence="21">The sequence shown here is derived from an EMBL/GenBank/DDBJ whole genome shotgun (WGS) entry which is preliminary data.</text>
</comment>
<dbReference type="InterPro" id="IPR027417">
    <property type="entry name" value="P-loop_NTPase"/>
</dbReference>
<reference evidence="21" key="2">
    <citation type="submission" date="2021-03" db="EMBL/GenBank/DDBJ databases">
        <authorList>
            <person name="Artuso I."/>
            <person name="Turrini P."/>
            <person name="Pirolo M."/>
            <person name="Lugli G.A."/>
            <person name="Ventura M."/>
            <person name="Visca P."/>
        </authorList>
    </citation>
    <scope>NUCLEOTIDE SEQUENCE</scope>
    <source>
        <strain evidence="21">LMG 26462</strain>
    </source>
</reference>
<evidence type="ECO:0000256" key="16">
    <source>
        <dbReference type="SAM" id="MobiDB-lite"/>
    </source>
</evidence>
<comment type="catalytic activity">
    <reaction evidence="15">
        <text>L-tyrosyl-[protein] + ATP = O-phospho-L-tyrosyl-[protein] + ADP + H(+)</text>
        <dbReference type="Rhea" id="RHEA:10596"/>
        <dbReference type="Rhea" id="RHEA-COMP:10136"/>
        <dbReference type="Rhea" id="RHEA-COMP:20101"/>
        <dbReference type="ChEBI" id="CHEBI:15378"/>
        <dbReference type="ChEBI" id="CHEBI:30616"/>
        <dbReference type="ChEBI" id="CHEBI:46858"/>
        <dbReference type="ChEBI" id="CHEBI:61978"/>
        <dbReference type="ChEBI" id="CHEBI:456216"/>
        <dbReference type="EC" id="2.7.10.2"/>
    </reaction>
</comment>
<dbReference type="PANTHER" id="PTHR32309:SF13">
    <property type="entry name" value="FERRIC ENTEROBACTIN TRANSPORT PROTEIN FEPE"/>
    <property type="match status" value="1"/>
</dbReference>
<feature type="domain" description="Polysaccharide chain length determinant N-terminal" evidence="18">
    <location>
        <begin position="25"/>
        <end position="114"/>
    </location>
</feature>
<keyword evidence="5" id="KW-1003">Cell membrane</keyword>
<organism evidence="21 22">
    <name type="scientific">Aminobacter anthyllidis</name>
    <dbReference type="NCBI Taxonomy" id="1035067"/>
    <lineage>
        <taxon>Bacteria</taxon>
        <taxon>Pseudomonadati</taxon>
        <taxon>Pseudomonadota</taxon>
        <taxon>Alphaproteobacteria</taxon>
        <taxon>Hyphomicrobiales</taxon>
        <taxon>Phyllobacteriaceae</taxon>
        <taxon>Aminobacter</taxon>
    </lineage>
</organism>
<keyword evidence="22" id="KW-1185">Reference proteome</keyword>
<gene>
    <name evidence="21" type="ORF">J1C56_20135</name>
</gene>
<keyword evidence="10" id="KW-0418">Kinase</keyword>
<keyword evidence="14" id="KW-0829">Tyrosine-protein kinase</keyword>
<dbReference type="Pfam" id="PF13614">
    <property type="entry name" value="AAA_31"/>
    <property type="match status" value="1"/>
</dbReference>
<comment type="similarity">
    <text evidence="2">Belongs to the CpsD/CapB family.</text>
</comment>
<evidence type="ECO:0000256" key="3">
    <source>
        <dbReference type="ARBA" id="ARBA00008883"/>
    </source>
</evidence>